<evidence type="ECO:0000256" key="1">
    <source>
        <dbReference type="SAM" id="MobiDB-lite"/>
    </source>
</evidence>
<dbReference type="EMBL" id="BMAO01036781">
    <property type="protein sequence ID" value="GFR13025.1"/>
    <property type="molecule type" value="Genomic_DNA"/>
</dbReference>
<dbReference type="AlphaFoldDB" id="A0A8X6H0W8"/>
<evidence type="ECO:0000313" key="2">
    <source>
        <dbReference type="EMBL" id="GFR13025.1"/>
    </source>
</evidence>
<proteinExistence type="predicted"/>
<protein>
    <submittedName>
        <fullName evidence="2">Uncharacterized protein</fullName>
    </submittedName>
</protein>
<sequence>MRNTTVEDLSHRATIDDPKSSKNVSFSEREGMIILMGKKGTQNQNPMVKHCACLQWEDDKKRDVSHIGKLVRSLMANFCYKTKVKL</sequence>
<name>A0A8X6H0W8_TRICU</name>
<feature type="region of interest" description="Disordered" evidence="1">
    <location>
        <begin position="1"/>
        <end position="24"/>
    </location>
</feature>
<keyword evidence="3" id="KW-1185">Reference proteome</keyword>
<gene>
    <name evidence="2" type="ORF">TNCT_399371</name>
</gene>
<organism evidence="2 3">
    <name type="scientific">Trichonephila clavata</name>
    <name type="common">Joro spider</name>
    <name type="synonym">Nephila clavata</name>
    <dbReference type="NCBI Taxonomy" id="2740835"/>
    <lineage>
        <taxon>Eukaryota</taxon>
        <taxon>Metazoa</taxon>
        <taxon>Ecdysozoa</taxon>
        <taxon>Arthropoda</taxon>
        <taxon>Chelicerata</taxon>
        <taxon>Arachnida</taxon>
        <taxon>Araneae</taxon>
        <taxon>Araneomorphae</taxon>
        <taxon>Entelegynae</taxon>
        <taxon>Araneoidea</taxon>
        <taxon>Nephilidae</taxon>
        <taxon>Trichonephila</taxon>
    </lineage>
</organism>
<accession>A0A8X6H0W8</accession>
<dbReference type="Proteomes" id="UP000887116">
    <property type="component" value="Unassembled WGS sequence"/>
</dbReference>
<reference evidence="2" key="1">
    <citation type="submission" date="2020-07" db="EMBL/GenBank/DDBJ databases">
        <title>Multicomponent nature underlies the extraordinary mechanical properties of spider dragline silk.</title>
        <authorList>
            <person name="Kono N."/>
            <person name="Nakamura H."/>
            <person name="Mori M."/>
            <person name="Yoshida Y."/>
            <person name="Ohtoshi R."/>
            <person name="Malay A.D."/>
            <person name="Moran D.A.P."/>
            <person name="Tomita M."/>
            <person name="Numata K."/>
            <person name="Arakawa K."/>
        </authorList>
    </citation>
    <scope>NUCLEOTIDE SEQUENCE</scope>
</reference>
<evidence type="ECO:0000313" key="3">
    <source>
        <dbReference type="Proteomes" id="UP000887116"/>
    </source>
</evidence>
<feature type="compositionally biased region" description="Basic and acidic residues" evidence="1">
    <location>
        <begin position="8"/>
        <end position="20"/>
    </location>
</feature>
<comment type="caution">
    <text evidence="2">The sequence shown here is derived from an EMBL/GenBank/DDBJ whole genome shotgun (WGS) entry which is preliminary data.</text>
</comment>